<reference evidence="1" key="2">
    <citation type="submission" date="2023-02" db="EMBL/GenBank/DDBJ databases">
        <authorList>
            <person name="Swenson N.G."/>
            <person name="Wegrzyn J.L."/>
            <person name="Mcevoy S.L."/>
        </authorList>
    </citation>
    <scope>NUCLEOTIDE SEQUENCE</scope>
    <source>
        <strain evidence="1">91603</strain>
        <tissue evidence="1">Leaf</tissue>
    </source>
</reference>
<gene>
    <name evidence="1" type="ORF">LWI28_020371</name>
</gene>
<accession>A0AAD5IP10</accession>
<sequence>MKEHGNDIVDFIPGIPSIRVADLPRVFLKDDTPLTLRRWPYKFSTSKVKCLLLGTAYELEPQVCDVFKEKLEYPVYFVGPLIPYYELYDSKTSTNGFCLTFLTISSMARPPMFPWGVAMIDTEGNGGPETSPITTAM</sequence>
<organism evidence="1 2">
    <name type="scientific">Acer negundo</name>
    <name type="common">Box elder</name>
    <dbReference type="NCBI Taxonomy" id="4023"/>
    <lineage>
        <taxon>Eukaryota</taxon>
        <taxon>Viridiplantae</taxon>
        <taxon>Streptophyta</taxon>
        <taxon>Embryophyta</taxon>
        <taxon>Tracheophyta</taxon>
        <taxon>Spermatophyta</taxon>
        <taxon>Magnoliopsida</taxon>
        <taxon>eudicotyledons</taxon>
        <taxon>Gunneridae</taxon>
        <taxon>Pentapetalae</taxon>
        <taxon>rosids</taxon>
        <taxon>malvids</taxon>
        <taxon>Sapindales</taxon>
        <taxon>Sapindaceae</taxon>
        <taxon>Hippocastanoideae</taxon>
        <taxon>Acereae</taxon>
        <taxon>Acer</taxon>
    </lineage>
</organism>
<dbReference type="EMBL" id="JAJSOW010000105">
    <property type="protein sequence ID" value="KAI9165785.1"/>
    <property type="molecule type" value="Genomic_DNA"/>
</dbReference>
<dbReference type="AlphaFoldDB" id="A0AAD5IP10"/>
<dbReference type="SUPFAM" id="SSF53756">
    <property type="entry name" value="UDP-Glycosyltransferase/glycogen phosphorylase"/>
    <property type="match status" value="1"/>
</dbReference>
<dbReference type="Proteomes" id="UP001064489">
    <property type="component" value="Chromosome 10"/>
</dbReference>
<proteinExistence type="predicted"/>
<name>A0AAD5IP10_ACENE</name>
<keyword evidence="2" id="KW-1185">Reference proteome</keyword>
<evidence type="ECO:0000313" key="2">
    <source>
        <dbReference type="Proteomes" id="UP001064489"/>
    </source>
</evidence>
<protein>
    <submittedName>
        <fullName evidence="1">Uncharacterized protein</fullName>
    </submittedName>
</protein>
<evidence type="ECO:0000313" key="1">
    <source>
        <dbReference type="EMBL" id="KAI9165785.1"/>
    </source>
</evidence>
<dbReference type="Gene3D" id="3.40.50.2000">
    <property type="entry name" value="Glycogen Phosphorylase B"/>
    <property type="match status" value="1"/>
</dbReference>
<reference evidence="1" key="1">
    <citation type="journal article" date="2022" name="Plant J.">
        <title>Strategies of tolerance reflected in two North American maple genomes.</title>
        <authorList>
            <person name="McEvoy S.L."/>
            <person name="Sezen U.U."/>
            <person name="Trouern-Trend A."/>
            <person name="McMahon S.M."/>
            <person name="Schaberg P.G."/>
            <person name="Yang J."/>
            <person name="Wegrzyn J.L."/>
            <person name="Swenson N.G."/>
        </authorList>
    </citation>
    <scope>NUCLEOTIDE SEQUENCE</scope>
    <source>
        <strain evidence="1">91603</strain>
    </source>
</reference>
<comment type="caution">
    <text evidence="1">The sequence shown here is derived from an EMBL/GenBank/DDBJ whole genome shotgun (WGS) entry which is preliminary data.</text>
</comment>